<organism evidence="8 9">
    <name type="scientific">Aspergillus saccharolyticus JOP 1030-1</name>
    <dbReference type="NCBI Taxonomy" id="1450539"/>
    <lineage>
        <taxon>Eukaryota</taxon>
        <taxon>Fungi</taxon>
        <taxon>Dikarya</taxon>
        <taxon>Ascomycota</taxon>
        <taxon>Pezizomycotina</taxon>
        <taxon>Eurotiomycetes</taxon>
        <taxon>Eurotiomycetidae</taxon>
        <taxon>Eurotiales</taxon>
        <taxon>Aspergillaceae</taxon>
        <taxon>Aspergillus</taxon>
        <taxon>Aspergillus subgen. Circumdati</taxon>
    </lineage>
</organism>
<dbReference type="GO" id="GO:0016020">
    <property type="term" value="C:membrane"/>
    <property type="evidence" value="ECO:0007669"/>
    <property type="project" value="UniProtKB-SubCell"/>
</dbReference>
<feature type="domain" description="ABC-2 type transporter transmembrane" evidence="7">
    <location>
        <begin position="229"/>
        <end position="370"/>
    </location>
</feature>
<gene>
    <name evidence="8" type="ORF">BP01DRAFT_373782</name>
</gene>
<evidence type="ECO:0000259" key="7">
    <source>
        <dbReference type="Pfam" id="PF01061"/>
    </source>
</evidence>
<keyword evidence="2" id="KW-0813">Transport</keyword>
<dbReference type="OrthoDB" id="245989at2759"/>
<feature type="transmembrane region" description="Helical" evidence="6">
    <location>
        <begin position="248"/>
        <end position="267"/>
    </location>
</feature>
<feature type="transmembrane region" description="Helical" evidence="6">
    <location>
        <begin position="322"/>
        <end position="349"/>
    </location>
</feature>
<comment type="subcellular location">
    <subcellularLocation>
        <location evidence="1">Membrane</location>
        <topology evidence="1">Multi-pass membrane protein</topology>
    </subcellularLocation>
</comment>
<dbReference type="AlphaFoldDB" id="A0A319AFE3"/>
<keyword evidence="5 6" id="KW-0472">Membrane</keyword>
<dbReference type="SUPFAM" id="SSF52540">
    <property type="entry name" value="P-loop containing nucleoside triphosphate hydrolases"/>
    <property type="match status" value="1"/>
</dbReference>
<keyword evidence="3 6" id="KW-0812">Transmembrane</keyword>
<sequence>MGVSGAGKTTLLDILAHQTSIGIFSGKTGYVQQQDLHLETATVRETLRFSALLGQPATVSMKSKYDYVENVNSYASHGGLCRSNCWCSCKGFNVEQSKLSIIGVELAAKPKLLLFLDEPTSGLNSQGSWAICSFLQFNQSLLLARGGKTVYFGPIGEQSRTLLEYSEYNGARKCDDNENPAEYMIDVQSQKSAAVQIEIDRIHQERQEASMDDDCSASQSEFAMPTRFQLCQVTYRVFQQYWRMPSYILSKWGLGVAAGLLIGFSFYQAKASLQGMQTVVYSVFMVCTIFTLLFQQLMPLFVTQQSLFEVREKPSKAYSWKVFRITKIIVEIPYMVLTGVLIYACYYYAVVGIPSSPPSALPDIWIFIYPMTATLVHSREIVCSAAETLSLRPSLR</sequence>
<proteinExistence type="predicted"/>
<name>A0A319AFE3_9EURO</name>
<evidence type="ECO:0000256" key="2">
    <source>
        <dbReference type="ARBA" id="ARBA00022448"/>
    </source>
</evidence>
<reference evidence="8 9" key="1">
    <citation type="submission" date="2016-12" db="EMBL/GenBank/DDBJ databases">
        <title>The genomes of Aspergillus section Nigri reveals drivers in fungal speciation.</title>
        <authorList>
            <consortium name="DOE Joint Genome Institute"/>
            <person name="Vesth T.C."/>
            <person name="Nybo J."/>
            <person name="Theobald S."/>
            <person name="Brandl J."/>
            <person name="Frisvad J.C."/>
            <person name="Nielsen K.F."/>
            <person name="Lyhne E.K."/>
            <person name="Kogle M.E."/>
            <person name="Kuo A."/>
            <person name="Riley R."/>
            <person name="Clum A."/>
            <person name="Nolan M."/>
            <person name="Lipzen A."/>
            <person name="Salamov A."/>
            <person name="Henrissat B."/>
            <person name="Wiebenga A."/>
            <person name="De Vries R.P."/>
            <person name="Grigoriev I.V."/>
            <person name="Mortensen U.H."/>
            <person name="Andersen M.R."/>
            <person name="Baker S.E."/>
        </authorList>
    </citation>
    <scope>NUCLEOTIDE SEQUENCE [LARGE SCALE GENOMIC DNA]</scope>
    <source>
        <strain evidence="8 9">JOP 1030-1</strain>
    </source>
</reference>
<protein>
    <recommendedName>
        <fullName evidence="7">ABC-2 type transporter transmembrane domain-containing protein</fullName>
    </recommendedName>
</protein>
<evidence type="ECO:0000256" key="5">
    <source>
        <dbReference type="ARBA" id="ARBA00023136"/>
    </source>
</evidence>
<dbReference type="GeneID" id="37078028"/>
<dbReference type="Pfam" id="PF01061">
    <property type="entry name" value="ABC2_membrane"/>
    <property type="match status" value="1"/>
</dbReference>
<dbReference type="InterPro" id="IPR013525">
    <property type="entry name" value="ABC2_TM"/>
</dbReference>
<evidence type="ECO:0000256" key="4">
    <source>
        <dbReference type="ARBA" id="ARBA00022989"/>
    </source>
</evidence>
<dbReference type="GO" id="GO:0140359">
    <property type="term" value="F:ABC-type transporter activity"/>
    <property type="evidence" value="ECO:0007669"/>
    <property type="project" value="InterPro"/>
</dbReference>
<evidence type="ECO:0000256" key="1">
    <source>
        <dbReference type="ARBA" id="ARBA00004141"/>
    </source>
</evidence>
<feature type="transmembrane region" description="Helical" evidence="6">
    <location>
        <begin position="279"/>
        <end position="302"/>
    </location>
</feature>
<dbReference type="EMBL" id="KZ821231">
    <property type="protein sequence ID" value="PYH45512.1"/>
    <property type="molecule type" value="Genomic_DNA"/>
</dbReference>
<accession>A0A319AFE3</accession>
<keyword evidence="9" id="KW-1185">Reference proteome</keyword>
<keyword evidence="4 6" id="KW-1133">Transmembrane helix</keyword>
<dbReference type="Proteomes" id="UP000248349">
    <property type="component" value="Unassembled WGS sequence"/>
</dbReference>
<dbReference type="RefSeq" id="XP_025431494.1">
    <property type="nucleotide sequence ID" value="XM_025576799.1"/>
</dbReference>
<evidence type="ECO:0000256" key="3">
    <source>
        <dbReference type="ARBA" id="ARBA00022692"/>
    </source>
</evidence>
<evidence type="ECO:0000313" key="9">
    <source>
        <dbReference type="Proteomes" id="UP000248349"/>
    </source>
</evidence>
<dbReference type="STRING" id="1450539.A0A319AFE3"/>
<evidence type="ECO:0000313" key="8">
    <source>
        <dbReference type="EMBL" id="PYH45512.1"/>
    </source>
</evidence>
<dbReference type="InterPro" id="IPR027417">
    <property type="entry name" value="P-loop_NTPase"/>
</dbReference>
<dbReference type="Gene3D" id="3.40.50.300">
    <property type="entry name" value="P-loop containing nucleotide triphosphate hydrolases"/>
    <property type="match status" value="1"/>
</dbReference>
<dbReference type="PANTHER" id="PTHR19241">
    <property type="entry name" value="ATP-BINDING CASSETTE TRANSPORTER"/>
    <property type="match status" value="1"/>
</dbReference>
<evidence type="ECO:0000256" key="6">
    <source>
        <dbReference type="SAM" id="Phobius"/>
    </source>
</evidence>